<dbReference type="PANTHER" id="PTHR41349:SF1">
    <property type="entry name" value="PROTEIN CBG08683"/>
    <property type="match status" value="1"/>
</dbReference>
<gene>
    <name evidence="3" type="ORF">EC957_000765</name>
</gene>
<dbReference type="InterPro" id="IPR005135">
    <property type="entry name" value="Endo/exonuclease/phosphatase"/>
</dbReference>
<dbReference type="EMBL" id="JAAAXW010000110">
    <property type="protein sequence ID" value="KAF9543581.1"/>
    <property type="molecule type" value="Genomic_DNA"/>
</dbReference>
<evidence type="ECO:0000313" key="3">
    <source>
        <dbReference type="EMBL" id="KAF9543581.1"/>
    </source>
</evidence>
<keyword evidence="4" id="KW-1185">Reference proteome</keyword>
<comment type="caution">
    <text evidence="3">The sequence shown here is derived from an EMBL/GenBank/DDBJ whole genome shotgun (WGS) entry which is preliminary data.</text>
</comment>
<evidence type="ECO:0000313" key="4">
    <source>
        <dbReference type="Proteomes" id="UP000723463"/>
    </source>
</evidence>
<feature type="domain" description="Endonuclease/exonuclease/phosphatase" evidence="2">
    <location>
        <begin position="578"/>
        <end position="841"/>
    </location>
</feature>
<dbReference type="InterPro" id="IPR036691">
    <property type="entry name" value="Endo/exonu/phosph_ase_sf"/>
</dbReference>
<reference evidence="3" key="1">
    <citation type="journal article" date="2020" name="Fungal Divers.">
        <title>Resolving the Mortierellaceae phylogeny through synthesis of multi-gene phylogenetics and phylogenomics.</title>
        <authorList>
            <person name="Vandepol N."/>
            <person name="Liber J."/>
            <person name="Desiro A."/>
            <person name="Na H."/>
            <person name="Kennedy M."/>
            <person name="Barry K."/>
            <person name="Grigoriev I.V."/>
            <person name="Miller A.N."/>
            <person name="O'Donnell K."/>
            <person name="Stajich J.E."/>
            <person name="Bonito G."/>
        </authorList>
    </citation>
    <scope>NUCLEOTIDE SEQUENCE</scope>
    <source>
        <strain evidence="3">NRRL 2591</strain>
    </source>
</reference>
<sequence>MSLFTQHLSSNRANGSIITTTNNAPGCHKVQLGQFQQRQWEQQQIRRWTGTSCSLSGWCGGHVCRQQQRNIATTATVATTTTSTVPATMIAEQQYINHKVKIFIPCHYDLSQVETCAPFLDRYGGVVFVYDWNVAKDTITDYYRRQYPDGWVKVVPFSLRNILDAMKNLDHRLERSSLPNTQDPIGGTNGSNASLYSVSSPGGTNISILFEAKRQHQVVFLLTGSMNPDYGVFGLTQKRILDAIKDALPERVRAVNVIGHCMYGCASCSGVEHKVPLYFTRYFNKSLPYTAQDVRKIYTSNLSTGAPTSNSAHAVLVAPSCGSTSMLAQKPLIRLFHRLEQTGKWKFIWKMHPTSLQLDGYDTEDASGVEQTELENVKFILANFTVTQEEHACLLPFMEAFDVIITDLHSSVPFIATYFTPKIILSYFNDADYGTPERHQEFMDQLNTFVEPEELEALLTTLPMAKGNPSFFYSQYGHVDGKEDLRFGNLAKWPTEQFEPIQPLLYRQAMGQIAVEWRKIWKDTTEKFADDIEGANNALGFHANFPLLKGEDTLTLPMTLPRVLPRERRAAGVELRIMSFNIWNGGLSSGYPIEQTAKAILASGADVVGLQECSTTMEHGKRKYMLPELIKHLPGWYYSDQKLRHTSEGPRNPWGVVSKFPIVNTTELGFGVKIQLNNHRHPETEPSYIGLPESQYPSTTRSRTSSFASLQGNDSTRFMYLFNCHLFYFPYQPFQLLKIPYDDQPFLDTAEEAIESCRVARGKEMEDVLGEIRKVAEQEKDVSIFLTGDLNEPSHLDWTPLSVLAGLQPISVEWPMTEMAYKAGLIDLWRAYRPHTSSGAGSSPTSPNGSSKGMFSSLINGTASNGQVHTMDGDDTCSERDKAERAVIERPGMTWSVLKQELDETDHYDRIDFIFGLNRESSPIALKEIAVKFGEEVSRSGEKNDKVFKPWPSDHRAVIATVIV</sequence>
<feature type="region of interest" description="Disordered" evidence="1">
    <location>
        <begin position="836"/>
        <end position="880"/>
    </location>
</feature>
<feature type="compositionally biased region" description="Polar residues" evidence="1">
    <location>
        <begin position="857"/>
        <end position="868"/>
    </location>
</feature>
<dbReference type="Gene3D" id="3.60.10.10">
    <property type="entry name" value="Endonuclease/exonuclease/phosphatase"/>
    <property type="match status" value="1"/>
</dbReference>
<evidence type="ECO:0000259" key="2">
    <source>
        <dbReference type="Pfam" id="PF03372"/>
    </source>
</evidence>
<dbReference type="AlphaFoldDB" id="A0A9P6F6G9"/>
<proteinExistence type="predicted"/>
<dbReference type="PANTHER" id="PTHR41349">
    <property type="match status" value="1"/>
</dbReference>
<dbReference type="Proteomes" id="UP000723463">
    <property type="component" value="Unassembled WGS sequence"/>
</dbReference>
<accession>A0A9P6F6G9</accession>
<protein>
    <recommendedName>
        <fullName evidence="2">Endonuclease/exonuclease/phosphatase domain-containing protein</fullName>
    </recommendedName>
</protein>
<dbReference type="SUPFAM" id="SSF56219">
    <property type="entry name" value="DNase I-like"/>
    <property type="match status" value="1"/>
</dbReference>
<feature type="compositionally biased region" description="Low complexity" evidence="1">
    <location>
        <begin position="836"/>
        <end position="853"/>
    </location>
</feature>
<name>A0A9P6F6G9_9FUNG</name>
<dbReference type="GO" id="GO:0003824">
    <property type="term" value="F:catalytic activity"/>
    <property type="evidence" value="ECO:0007669"/>
    <property type="project" value="InterPro"/>
</dbReference>
<evidence type="ECO:0000256" key="1">
    <source>
        <dbReference type="SAM" id="MobiDB-lite"/>
    </source>
</evidence>
<organism evidence="3 4">
    <name type="scientific">Mortierella hygrophila</name>
    <dbReference type="NCBI Taxonomy" id="979708"/>
    <lineage>
        <taxon>Eukaryota</taxon>
        <taxon>Fungi</taxon>
        <taxon>Fungi incertae sedis</taxon>
        <taxon>Mucoromycota</taxon>
        <taxon>Mortierellomycotina</taxon>
        <taxon>Mortierellomycetes</taxon>
        <taxon>Mortierellales</taxon>
        <taxon>Mortierellaceae</taxon>
        <taxon>Mortierella</taxon>
    </lineage>
</organism>
<dbReference type="Pfam" id="PF03372">
    <property type="entry name" value="Exo_endo_phos"/>
    <property type="match status" value="1"/>
</dbReference>